<name>T1EV78_HELRO</name>
<evidence type="ECO:0000313" key="3">
    <source>
        <dbReference type="EnsemblMetazoa" id="HelroP164288"/>
    </source>
</evidence>
<feature type="region of interest" description="Disordered" evidence="1">
    <location>
        <begin position="197"/>
        <end position="216"/>
    </location>
</feature>
<accession>T1EV78</accession>
<gene>
    <name evidence="3" type="primary">20200478</name>
    <name evidence="2" type="ORF">HELRODRAFT_164288</name>
</gene>
<sequence length="472" mass="54771">MEMPENYLKSTKQWLYIAFCCIGGKLITRNIMYTSESTISLLNHVLENLCLRSSEHFNVVHKFYHQINKDHDHNNIDHNNNNNKNNINDINHNYNSRININSNHINDISNDINSYNNINNFINNGNKNNVNNNANIRNSFISNNINNEVDNNINYNNINYNKFSNNNINYNNYNNLNNNINYNNNYLNYNNINNNNLNNHNNVNNNDHNNHNHNNHMTSNASVVTANVGDVVELKCAPHQSVLHVPMNDGVRGGGDDDGTAAADDSDDENDDDDDDDDDVDDDEKSNDNDENADDEDDDDDDDDMNNSHTQIWSNIYNHYNSQSYPNKNIKDFETFKKIFYNQTTDHTKSNNSSHTNINHSDITNINDDQHLDDNLQFIIKWKKSSIEAPIVTYMPPMPARIDLTYSIKLDIVNVSGIRQILMKIHCRNFHPSIITNDQLSEDFFKIIDVMKRLRFSCFEKMLRFVLLLHDC</sequence>
<evidence type="ECO:0000313" key="4">
    <source>
        <dbReference type="Proteomes" id="UP000015101"/>
    </source>
</evidence>
<dbReference type="Proteomes" id="UP000015101">
    <property type="component" value="Unassembled WGS sequence"/>
</dbReference>
<evidence type="ECO:0000313" key="2">
    <source>
        <dbReference type="EMBL" id="ESN94445.1"/>
    </source>
</evidence>
<feature type="compositionally biased region" description="Acidic residues" evidence="1">
    <location>
        <begin position="256"/>
        <end position="305"/>
    </location>
</feature>
<reference evidence="4" key="1">
    <citation type="submission" date="2012-12" db="EMBL/GenBank/DDBJ databases">
        <authorList>
            <person name="Hellsten U."/>
            <person name="Grimwood J."/>
            <person name="Chapman J.A."/>
            <person name="Shapiro H."/>
            <person name="Aerts A."/>
            <person name="Otillar R.P."/>
            <person name="Terry A.Y."/>
            <person name="Boore J.L."/>
            <person name="Simakov O."/>
            <person name="Marletaz F."/>
            <person name="Cho S.-J."/>
            <person name="Edsinger-Gonzales E."/>
            <person name="Havlak P."/>
            <person name="Kuo D.-H."/>
            <person name="Larsson T."/>
            <person name="Lv J."/>
            <person name="Arendt D."/>
            <person name="Savage R."/>
            <person name="Osoegawa K."/>
            <person name="de Jong P."/>
            <person name="Lindberg D.R."/>
            <person name="Seaver E.C."/>
            <person name="Weisblat D.A."/>
            <person name="Putnam N.H."/>
            <person name="Grigoriev I.V."/>
            <person name="Rokhsar D.S."/>
        </authorList>
    </citation>
    <scope>NUCLEOTIDE SEQUENCE</scope>
</reference>
<dbReference type="HOGENOM" id="CLU_579072_0_0_1"/>
<dbReference type="AlphaFoldDB" id="T1EV78"/>
<reference evidence="2 4" key="2">
    <citation type="journal article" date="2013" name="Nature">
        <title>Insights into bilaterian evolution from three spiralian genomes.</title>
        <authorList>
            <person name="Simakov O."/>
            <person name="Marletaz F."/>
            <person name="Cho S.J."/>
            <person name="Edsinger-Gonzales E."/>
            <person name="Havlak P."/>
            <person name="Hellsten U."/>
            <person name="Kuo D.H."/>
            <person name="Larsson T."/>
            <person name="Lv J."/>
            <person name="Arendt D."/>
            <person name="Savage R."/>
            <person name="Osoegawa K."/>
            <person name="de Jong P."/>
            <person name="Grimwood J."/>
            <person name="Chapman J.A."/>
            <person name="Shapiro H."/>
            <person name="Aerts A."/>
            <person name="Otillar R.P."/>
            <person name="Terry A.Y."/>
            <person name="Boore J.L."/>
            <person name="Grigoriev I.V."/>
            <person name="Lindberg D.R."/>
            <person name="Seaver E.C."/>
            <person name="Weisblat D.A."/>
            <person name="Putnam N.H."/>
            <person name="Rokhsar D.S."/>
        </authorList>
    </citation>
    <scope>NUCLEOTIDE SEQUENCE</scope>
</reference>
<dbReference type="KEGG" id="hro:HELRODRAFT_164288"/>
<evidence type="ECO:0000256" key="1">
    <source>
        <dbReference type="SAM" id="MobiDB-lite"/>
    </source>
</evidence>
<dbReference type="EnsemblMetazoa" id="HelroT164288">
    <property type="protein sequence ID" value="HelroP164288"/>
    <property type="gene ID" value="HelroG164288"/>
</dbReference>
<dbReference type="CTD" id="20200478"/>
<dbReference type="EMBL" id="KB097571">
    <property type="protein sequence ID" value="ESN94445.1"/>
    <property type="molecule type" value="Genomic_DNA"/>
</dbReference>
<dbReference type="GeneID" id="20200478"/>
<protein>
    <submittedName>
        <fullName evidence="2 3">Uncharacterized protein</fullName>
    </submittedName>
</protein>
<dbReference type="EMBL" id="AMQM01001622">
    <property type="status" value="NOT_ANNOTATED_CDS"/>
    <property type="molecule type" value="Genomic_DNA"/>
</dbReference>
<organism evidence="3 4">
    <name type="scientific">Helobdella robusta</name>
    <name type="common">Californian leech</name>
    <dbReference type="NCBI Taxonomy" id="6412"/>
    <lineage>
        <taxon>Eukaryota</taxon>
        <taxon>Metazoa</taxon>
        <taxon>Spiralia</taxon>
        <taxon>Lophotrochozoa</taxon>
        <taxon>Annelida</taxon>
        <taxon>Clitellata</taxon>
        <taxon>Hirudinea</taxon>
        <taxon>Rhynchobdellida</taxon>
        <taxon>Glossiphoniidae</taxon>
        <taxon>Helobdella</taxon>
    </lineage>
</organism>
<reference evidence="3" key="3">
    <citation type="submission" date="2015-06" db="UniProtKB">
        <authorList>
            <consortium name="EnsemblMetazoa"/>
        </authorList>
    </citation>
    <scope>IDENTIFICATION</scope>
</reference>
<keyword evidence="4" id="KW-1185">Reference proteome</keyword>
<dbReference type="InParanoid" id="T1EV78"/>
<dbReference type="OMA" id="EMPENYL"/>
<feature type="compositionally biased region" description="Low complexity" evidence="1">
    <location>
        <begin position="197"/>
        <end position="207"/>
    </location>
</feature>
<dbReference type="RefSeq" id="XP_009027510.1">
    <property type="nucleotide sequence ID" value="XM_009029262.1"/>
</dbReference>
<feature type="region of interest" description="Disordered" evidence="1">
    <location>
        <begin position="244"/>
        <end position="309"/>
    </location>
</feature>
<proteinExistence type="predicted"/>